<dbReference type="InParanoid" id="K0KBB3"/>
<evidence type="ECO:0000256" key="3">
    <source>
        <dbReference type="ARBA" id="ARBA00022490"/>
    </source>
</evidence>
<accession>K0KBB3</accession>
<comment type="caution">
    <text evidence="9">The sequence shown here is derived from an EMBL/GenBank/DDBJ whole genome shotgun (WGS) entry which is preliminary data.</text>
</comment>
<dbReference type="PANTHER" id="PTHR12013">
    <property type="entry name" value="SIGNAL RECOGNITION PARTICLE 14 KD PROTEIN"/>
    <property type="match status" value="1"/>
</dbReference>
<gene>
    <name evidence="9" type="ORF">BN7_1829</name>
</gene>
<sequence length="125" mass="14117">MALLTAAEIFEKSHDKRSSVYLTQKRYTEADEVNGPKDAQNEISQFSESTPALSNSNITRSTKNYPILIRITDGNSDKSKKVKISTKVDNENLSKFWKEYTQVIKSGATGLKKKDKSKKRKKSAK</sequence>
<keyword evidence="6 7" id="KW-0687">Ribonucleoprotein</keyword>
<keyword evidence="4 7" id="KW-0694">RNA-binding</keyword>
<dbReference type="GO" id="GO:0006614">
    <property type="term" value="P:SRP-dependent cotranslational protein targeting to membrane"/>
    <property type="evidence" value="ECO:0007669"/>
    <property type="project" value="UniProtKB-UniRule"/>
</dbReference>
<evidence type="ECO:0000256" key="7">
    <source>
        <dbReference type="RuleBase" id="RU368100"/>
    </source>
</evidence>
<dbReference type="Proteomes" id="UP000009328">
    <property type="component" value="Unassembled WGS sequence"/>
</dbReference>
<dbReference type="STRING" id="1206466.K0KBB3"/>
<dbReference type="eggNOG" id="KOG1761">
    <property type="taxonomic scope" value="Eukaryota"/>
</dbReference>
<proteinExistence type="inferred from homology"/>
<dbReference type="GO" id="GO:0005786">
    <property type="term" value="C:signal recognition particle, endoplasmic reticulum targeting"/>
    <property type="evidence" value="ECO:0007669"/>
    <property type="project" value="UniProtKB-UniRule"/>
</dbReference>
<evidence type="ECO:0000256" key="1">
    <source>
        <dbReference type="ARBA" id="ARBA00004496"/>
    </source>
</evidence>
<evidence type="ECO:0000256" key="5">
    <source>
        <dbReference type="ARBA" id="ARBA00023135"/>
    </source>
</evidence>
<evidence type="ECO:0000313" key="10">
    <source>
        <dbReference type="Proteomes" id="UP000009328"/>
    </source>
</evidence>
<keyword evidence="5 7" id="KW-0733">Signal recognition particle</keyword>
<dbReference type="GO" id="GO:0008312">
    <property type="term" value="F:7S RNA binding"/>
    <property type="evidence" value="ECO:0007669"/>
    <property type="project" value="UniProtKB-UniRule"/>
</dbReference>
<evidence type="ECO:0000256" key="2">
    <source>
        <dbReference type="ARBA" id="ARBA00010349"/>
    </source>
</evidence>
<evidence type="ECO:0000256" key="6">
    <source>
        <dbReference type="ARBA" id="ARBA00023274"/>
    </source>
</evidence>
<dbReference type="AlphaFoldDB" id="K0KBB3"/>
<keyword evidence="10" id="KW-1185">Reference proteome</keyword>
<comment type="similarity">
    <text evidence="2 7">Belongs to the SRP14 family.</text>
</comment>
<organism evidence="9 10">
    <name type="scientific">Wickerhamomyces ciferrii (strain ATCC 14091 / BCRC 22168 / CBS 111 / JCM 3599 / NBRC 0793 / NRRL Y-1031 F-60-10)</name>
    <name type="common">Yeast</name>
    <name type="synonym">Pichia ciferrii</name>
    <dbReference type="NCBI Taxonomy" id="1206466"/>
    <lineage>
        <taxon>Eukaryota</taxon>
        <taxon>Fungi</taxon>
        <taxon>Dikarya</taxon>
        <taxon>Ascomycota</taxon>
        <taxon>Saccharomycotina</taxon>
        <taxon>Saccharomycetes</taxon>
        <taxon>Phaffomycetales</taxon>
        <taxon>Wickerhamomycetaceae</taxon>
        <taxon>Wickerhamomyces</taxon>
    </lineage>
</organism>
<feature type="compositionally biased region" description="Polar residues" evidence="8">
    <location>
        <begin position="41"/>
        <end position="58"/>
    </location>
</feature>
<reference evidence="9 10" key="1">
    <citation type="journal article" date="2012" name="Eukaryot. Cell">
        <title>Draft genome sequence of Wickerhamomyces ciferrii NRRL Y-1031 F-60-10.</title>
        <authorList>
            <person name="Schneider J."/>
            <person name="Andrea H."/>
            <person name="Blom J."/>
            <person name="Jaenicke S."/>
            <person name="Ruckert C."/>
            <person name="Schorsch C."/>
            <person name="Szczepanowski R."/>
            <person name="Farwick M."/>
            <person name="Goesmann A."/>
            <person name="Puhler A."/>
            <person name="Schaffer S."/>
            <person name="Tauch A."/>
            <person name="Kohler T."/>
            <person name="Brinkrolf K."/>
        </authorList>
    </citation>
    <scope>NUCLEOTIDE SEQUENCE [LARGE SCALE GENOMIC DNA]</scope>
    <source>
        <strain evidence="10">ATCC 14091 / BCRC 22168 / CBS 111 / JCM 3599 / NBRC 0793 / NRRL Y-1031 F-60-10</strain>
    </source>
</reference>
<dbReference type="InterPro" id="IPR009018">
    <property type="entry name" value="Signal_recog_particle_SRP9/14"/>
</dbReference>
<comment type="subcellular location">
    <subcellularLocation>
        <location evidence="1 7">Cytoplasm</location>
    </subcellularLocation>
</comment>
<name>K0KBB3_WICCF</name>
<dbReference type="GO" id="GO:0030942">
    <property type="term" value="F:endoplasmic reticulum signal peptide binding"/>
    <property type="evidence" value="ECO:0007669"/>
    <property type="project" value="UniProtKB-UniRule"/>
</dbReference>
<dbReference type="EMBL" id="CAIF01000040">
    <property type="protein sequence ID" value="CCH42285.1"/>
    <property type="molecule type" value="Genomic_DNA"/>
</dbReference>
<dbReference type="InterPro" id="IPR003210">
    <property type="entry name" value="Signal_recog_particle_SRP14"/>
</dbReference>
<comment type="function">
    <text evidence="7">Component of the signal recognition particle (SRP) complex, a ribonucleoprotein complex that mediates the cotranslational targeting of secretory and membrane proteins to the endoplasmic reticulum (ER).</text>
</comment>
<dbReference type="FunCoup" id="K0KBB3">
    <property type="interactions" value="65"/>
</dbReference>
<evidence type="ECO:0000256" key="4">
    <source>
        <dbReference type="ARBA" id="ARBA00022884"/>
    </source>
</evidence>
<keyword evidence="3 7" id="KW-0963">Cytoplasm</keyword>
<dbReference type="Gene3D" id="3.30.720.10">
    <property type="entry name" value="Signal recognition particle alu RNA binding heterodimer, srp9/1"/>
    <property type="match status" value="1"/>
</dbReference>
<feature type="region of interest" description="Disordered" evidence="8">
    <location>
        <begin position="31"/>
        <end position="58"/>
    </location>
</feature>
<evidence type="ECO:0000256" key="8">
    <source>
        <dbReference type="SAM" id="MobiDB-lite"/>
    </source>
</evidence>
<dbReference type="HOGENOM" id="CLU_094309_3_0_1"/>
<evidence type="ECO:0000313" key="9">
    <source>
        <dbReference type="EMBL" id="CCH42285.1"/>
    </source>
</evidence>
<dbReference type="Pfam" id="PF02290">
    <property type="entry name" value="SRP14"/>
    <property type="match status" value="1"/>
</dbReference>
<dbReference type="SUPFAM" id="SSF54762">
    <property type="entry name" value="Signal recognition particle alu RNA binding heterodimer, SRP9/14"/>
    <property type="match status" value="1"/>
</dbReference>
<comment type="subunit">
    <text evidence="7">Component of a fungal signal recognition particle (SRP) complex that consists of a 7SL RNA molecule (scR1) and at least six protein subunits: SRP72, SRP68, SRP54, SEC65, SRP21 and SRP14.</text>
</comment>
<protein>
    <recommendedName>
        <fullName evidence="7">Signal recognition particle subunit SRP14</fullName>
    </recommendedName>
    <alternativeName>
        <fullName evidence="7">Signal recognition particle 14 kDa protein</fullName>
    </alternativeName>
</protein>